<dbReference type="Pfam" id="PF13569">
    <property type="entry name" value="DUF4132"/>
    <property type="match status" value="1"/>
</dbReference>
<evidence type="ECO:0000313" key="4">
    <source>
        <dbReference type="Proteomes" id="UP000057134"/>
    </source>
</evidence>
<evidence type="ECO:0000313" key="2">
    <source>
        <dbReference type="EMBL" id="ALI24953.1"/>
    </source>
</evidence>
<sequence length="516" mass="54989">MTDGFLEELEAHAEVRLGLPAANALGMLRDRWVFVGEDHDVLRALTEQLGKDPEYREFAQRILTLADSRLAAVHEGTEPFVADKAFTAADARVIERAALVALNLDADWAAPIPRILARAAIAPQATAKSAPSQAVAFALARAIMAAPTPESVAGLADTTREVRHAGLKKKFTRYTKEARRAIGGRPDVALRLPLETAPTKAQLTTWTKALEAGWLVGASWPYQTWVDAAFAAPVAPISAGLVWRVVDGPAFLGAPGDFADAEGRPVTVPTTARIRLWHPAAAAPAERNAWRLRVRSLQLVQPFAQAFREHYSGADADRLVAAHAVLNVRQLTGLYRAEGWTSEGHETITRRVGAVGAEMWFDSPVYPGSGVETCSAVGLRVGALGMAADGSVTLAAEGCDDAAAVSEILRSADLILSASTVAHDGGASTQSPAGVLATRRVVLEHILAELRSAEPVQIGQRHLLVNGFRISLATGRVTKDGDPVEITPKKRHGVWQPAADRLLTTIVGTVVALLET</sequence>
<accession>A0A0N9X944</accession>
<evidence type="ECO:0000259" key="1">
    <source>
        <dbReference type="Pfam" id="PF13569"/>
    </source>
</evidence>
<dbReference type="EMBL" id="UGQY01000004">
    <property type="protein sequence ID" value="SUA04515.1"/>
    <property type="molecule type" value="Genomic_DNA"/>
</dbReference>
<dbReference type="KEGG" id="mft:XA26_11000"/>
<keyword evidence="4" id="KW-1185">Reference proteome</keyword>
<protein>
    <recommendedName>
        <fullName evidence="1">DUF4132 domain-containing protein</fullName>
    </recommendedName>
</protein>
<proteinExistence type="predicted"/>
<reference evidence="3 5" key="2">
    <citation type="submission" date="2018-06" db="EMBL/GenBank/DDBJ databases">
        <authorList>
            <consortium name="Pathogen Informatics"/>
            <person name="Doyle S."/>
        </authorList>
    </citation>
    <scope>NUCLEOTIDE SEQUENCE [LARGE SCALE GENOMIC DNA]</scope>
    <source>
        <strain evidence="3 5">NCTC1542</strain>
    </source>
</reference>
<dbReference type="PATRIC" id="fig|1766.6.peg.1086"/>
<organism evidence="2 4">
    <name type="scientific">Mycolicibacterium fortuitum</name>
    <name type="common">Mycobacterium fortuitum</name>
    <dbReference type="NCBI Taxonomy" id="1766"/>
    <lineage>
        <taxon>Bacteria</taxon>
        <taxon>Bacillati</taxon>
        <taxon>Actinomycetota</taxon>
        <taxon>Actinomycetes</taxon>
        <taxon>Mycobacteriales</taxon>
        <taxon>Mycobacteriaceae</taxon>
        <taxon>Mycolicibacterium</taxon>
    </lineage>
</organism>
<dbReference type="STRING" id="1766.XA26_11000"/>
<dbReference type="AlphaFoldDB" id="A0A0N9X944"/>
<dbReference type="Proteomes" id="UP000057134">
    <property type="component" value="Chromosome"/>
</dbReference>
<dbReference type="InterPro" id="IPR025406">
    <property type="entry name" value="DUF4132"/>
</dbReference>
<evidence type="ECO:0000313" key="5">
    <source>
        <dbReference type="Proteomes" id="UP000255389"/>
    </source>
</evidence>
<dbReference type="EMBL" id="CP011269">
    <property type="protein sequence ID" value="ALI24953.1"/>
    <property type="molecule type" value="Genomic_DNA"/>
</dbReference>
<dbReference type="RefSeq" id="WP_054601257.1">
    <property type="nucleotide sequence ID" value="NZ_CP011269.1"/>
</dbReference>
<dbReference type="Proteomes" id="UP000255389">
    <property type="component" value="Unassembled WGS sequence"/>
</dbReference>
<evidence type="ECO:0000313" key="3">
    <source>
        <dbReference type="EMBL" id="SUA04515.1"/>
    </source>
</evidence>
<gene>
    <name evidence="3" type="ORF">NCTC1542_06020</name>
    <name evidence="2" type="ORF">XA26_11000</name>
</gene>
<feature type="domain" description="DUF4132" evidence="1">
    <location>
        <begin position="200"/>
        <end position="340"/>
    </location>
</feature>
<reference evidence="2 4" key="1">
    <citation type="journal article" date="2015" name="MBio">
        <title>Enzymatic Degradation of Phenazines Can Generate Energy and Protect Sensitive Organisms from Toxicity.</title>
        <authorList>
            <person name="Costa K.C."/>
            <person name="Bergkessel M."/>
            <person name="Saunders S."/>
            <person name="Korlach J."/>
            <person name="Newman D.K."/>
        </authorList>
    </citation>
    <scope>NUCLEOTIDE SEQUENCE [LARGE SCALE GENOMIC DNA]</scope>
    <source>
        <strain evidence="2 4">CT6</strain>
    </source>
</reference>
<name>A0A0N9X944_MYCFO</name>